<comment type="similarity">
    <text evidence="3">Belongs to the etk/wzc family.</text>
</comment>
<feature type="domain" description="AAA" evidence="18">
    <location>
        <begin position="608"/>
        <end position="725"/>
    </location>
</feature>
<keyword evidence="13 16" id="KW-0472">Membrane</keyword>
<dbReference type="PANTHER" id="PTHR32309:SF13">
    <property type="entry name" value="FERRIC ENTEROBACTIN TRANSPORT PROTEIN FEPE"/>
    <property type="match status" value="1"/>
</dbReference>
<feature type="domain" description="Polysaccharide chain length determinant N-terminal" evidence="17">
    <location>
        <begin position="10"/>
        <end position="102"/>
    </location>
</feature>
<dbReference type="Proteomes" id="UP000606003">
    <property type="component" value="Unassembled WGS sequence"/>
</dbReference>
<dbReference type="InterPro" id="IPR027417">
    <property type="entry name" value="P-loop_NTPase"/>
</dbReference>
<evidence type="ECO:0000256" key="1">
    <source>
        <dbReference type="ARBA" id="ARBA00004429"/>
    </source>
</evidence>
<organism evidence="19 20">
    <name type="scientific">Hymenobacter armeniacus</name>
    <dbReference type="NCBI Taxonomy" id="2771358"/>
    <lineage>
        <taxon>Bacteria</taxon>
        <taxon>Pseudomonadati</taxon>
        <taxon>Bacteroidota</taxon>
        <taxon>Cytophagia</taxon>
        <taxon>Cytophagales</taxon>
        <taxon>Hymenobacteraceae</taxon>
        <taxon>Hymenobacter</taxon>
    </lineage>
</organism>
<evidence type="ECO:0000256" key="16">
    <source>
        <dbReference type="SAM" id="Phobius"/>
    </source>
</evidence>
<keyword evidence="20" id="KW-1185">Reference proteome</keyword>
<keyword evidence="6" id="KW-0997">Cell inner membrane</keyword>
<evidence type="ECO:0000259" key="17">
    <source>
        <dbReference type="Pfam" id="PF02706"/>
    </source>
</evidence>
<comment type="caution">
    <text evidence="19">The sequence shown here is derived from an EMBL/GenBank/DDBJ whole genome shotgun (WGS) entry which is preliminary data.</text>
</comment>
<evidence type="ECO:0000256" key="6">
    <source>
        <dbReference type="ARBA" id="ARBA00022519"/>
    </source>
</evidence>
<evidence type="ECO:0000313" key="20">
    <source>
        <dbReference type="Proteomes" id="UP000606003"/>
    </source>
</evidence>
<dbReference type="InterPro" id="IPR050445">
    <property type="entry name" value="Bact_polysacc_biosynth/exp"/>
</dbReference>
<name>A0ABR8JUC8_9BACT</name>
<keyword evidence="7 19" id="KW-0808">Transferase</keyword>
<evidence type="ECO:0000313" key="19">
    <source>
        <dbReference type="EMBL" id="MBD2722185.1"/>
    </source>
</evidence>
<dbReference type="SUPFAM" id="SSF52540">
    <property type="entry name" value="P-loop containing nucleoside triphosphate hydrolases"/>
    <property type="match status" value="1"/>
</dbReference>
<evidence type="ECO:0000256" key="12">
    <source>
        <dbReference type="ARBA" id="ARBA00022989"/>
    </source>
</evidence>
<gene>
    <name evidence="19" type="ORF">IC234_08600</name>
</gene>
<dbReference type="Gene3D" id="3.40.50.300">
    <property type="entry name" value="P-loop containing nucleotide triphosphate hydrolases"/>
    <property type="match status" value="1"/>
</dbReference>
<protein>
    <recommendedName>
        <fullName evidence="4">non-specific protein-tyrosine kinase</fullName>
        <ecNumber evidence="4">2.7.10.2</ecNumber>
    </recommendedName>
</protein>
<dbReference type="Pfam" id="PF13614">
    <property type="entry name" value="AAA_31"/>
    <property type="match status" value="1"/>
</dbReference>
<comment type="catalytic activity">
    <reaction evidence="15">
        <text>L-tyrosyl-[protein] + ATP = O-phospho-L-tyrosyl-[protein] + ADP + H(+)</text>
        <dbReference type="Rhea" id="RHEA:10596"/>
        <dbReference type="Rhea" id="RHEA-COMP:10136"/>
        <dbReference type="Rhea" id="RHEA-COMP:20101"/>
        <dbReference type="ChEBI" id="CHEBI:15378"/>
        <dbReference type="ChEBI" id="CHEBI:30616"/>
        <dbReference type="ChEBI" id="CHEBI:46858"/>
        <dbReference type="ChEBI" id="CHEBI:61978"/>
        <dbReference type="ChEBI" id="CHEBI:456216"/>
        <dbReference type="EC" id="2.7.10.2"/>
    </reaction>
</comment>
<dbReference type="GO" id="GO:0004715">
    <property type="term" value="F:non-membrane spanning protein tyrosine kinase activity"/>
    <property type="evidence" value="ECO:0007669"/>
    <property type="project" value="UniProtKB-EC"/>
</dbReference>
<evidence type="ECO:0000256" key="4">
    <source>
        <dbReference type="ARBA" id="ARBA00011903"/>
    </source>
</evidence>
<dbReference type="EC" id="2.7.10.2" evidence="4"/>
<evidence type="ECO:0000256" key="5">
    <source>
        <dbReference type="ARBA" id="ARBA00022475"/>
    </source>
</evidence>
<proteinExistence type="inferred from homology"/>
<dbReference type="RefSeq" id="WP_190923474.1">
    <property type="nucleotide sequence ID" value="NZ_JACXAC010000003.1"/>
</dbReference>
<evidence type="ECO:0000256" key="15">
    <source>
        <dbReference type="ARBA" id="ARBA00051245"/>
    </source>
</evidence>
<evidence type="ECO:0000256" key="8">
    <source>
        <dbReference type="ARBA" id="ARBA00022692"/>
    </source>
</evidence>
<dbReference type="EMBL" id="JACXAC010000003">
    <property type="protein sequence ID" value="MBD2722185.1"/>
    <property type="molecule type" value="Genomic_DNA"/>
</dbReference>
<keyword evidence="14" id="KW-0829">Tyrosine-protein kinase</keyword>
<comment type="similarity">
    <text evidence="2">Belongs to the CpsD/CapB family.</text>
</comment>
<evidence type="ECO:0000256" key="3">
    <source>
        <dbReference type="ARBA" id="ARBA00008883"/>
    </source>
</evidence>
<sequence>MKTPPEPAADELDLSQLFFKLRRRWPLFAGALLLAGALAYVYLQVTPPVYGLRATMLLGDQATGSKRAQELLQILEVHDKALKMEDEIGLITSGATVRQAVRRLPFAVAYFREPASWLNRLRPVLRREQPAAAMPFEVLPDLTAPQLADVRVYVAPAGAGRYRLQATAARARLADLPTGSAVRDTWNVRLDTTLAAGDTLRHPLLRLVLRPVPGVPFEAGTGRYGFVLNDVNGAAGRYAEGLAVRPIDHDSRIVEIRLKNSVPAQAQAFLDTLMAVYIAADLRAKNQTGRKSLAFLDEEIAKLARTRQQAAGALSAFRATRGVVDVQAQSSSEIGRLAELETARARAATTRRYCQSLLEYLQANRGGGQMASPSSAGIDDGVLNSLILQLNELNSRRAALSVNGSDANPLLVVTDERIRSTKEALMQTLTNMSRTAAIGLRDLDAQLARVRGQISRMPENERQLASLKGESDFNEKNYNFLVEKRNEAALALATNTTDKRVVDRAQRTSAGPDSPNPKLVGLIALLAGLLLPAGLVLLLDKANQTVQGQNDLARMTNIPVLGVVAHGTPADTKDLAHRNKGPIAESFRSIRVNLQYLTAGPDKKVLGVTSTVPGEGKTFCAVNLATELAHSGRRVVLVETDLRRPTVAAYFPLAPSSLHGLTSYLADDCSLDECRRPSGVPGLDLIPCGPVPARPTQLLESPRMATLLQRLRAEYDYVVLDTPPVGFVAEYFVLVQHLDATVYVVRHNYTDRDLVGRINELYQDEKIRQVYLLINDVRFAGSYEHRHQRNAYAYYK</sequence>
<evidence type="ECO:0000256" key="13">
    <source>
        <dbReference type="ARBA" id="ARBA00023136"/>
    </source>
</evidence>
<dbReference type="InterPro" id="IPR025669">
    <property type="entry name" value="AAA_dom"/>
</dbReference>
<keyword evidence="9" id="KW-0547">Nucleotide-binding</keyword>
<evidence type="ECO:0000256" key="7">
    <source>
        <dbReference type="ARBA" id="ARBA00022679"/>
    </source>
</evidence>
<evidence type="ECO:0000256" key="2">
    <source>
        <dbReference type="ARBA" id="ARBA00007316"/>
    </source>
</evidence>
<keyword evidence="12 16" id="KW-1133">Transmembrane helix</keyword>
<keyword evidence="8 16" id="KW-0812">Transmembrane</keyword>
<evidence type="ECO:0000256" key="10">
    <source>
        <dbReference type="ARBA" id="ARBA00022777"/>
    </source>
</evidence>
<evidence type="ECO:0000259" key="18">
    <source>
        <dbReference type="Pfam" id="PF13614"/>
    </source>
</evidence>
<dbReference type="PANTHER" id="PTHR32309">
    <property type="entry name" value="TYROSINE-PROTEIN KINASE"/>
    <property type="match status" value="1"/>
</dbReference>
<keyword evidence="11" id="KW-0067">ATP-binding</keyword>
<dbReference type="InterPro" id="IPR003856">
    <property type="entry name" value="LPS_length_determ_N"/>
</dbReference>
<accession>A0ABR8JUC8</accession>
<evidence type="ECO:0000256" key="11">
    <source>
        <dbReference type="ARBA" id="ARBA00022840"/>
    </source>
</evidence>
<dbReference type="Pfam" id="PF02706">
    <property type="entry name" value="Wzz"/>
    <property type="match status" value="1"/>
</dbReference>
<comment type="subcellular location">
    <subcellularLocation>
        <location evidence="1">Cell inner membrane</location>
        <topology evidence="1">Multi-pass membrane protein</topology>
    </subcellularLocation>
</comment>
<evidence type="ECO:0000256" key="14">
    <source>
        <dbReference type="ARBA" id="ARBA00023137"/>
    </source>
</evidence>
<dbReference type="InterPro" id="IPR005702">
    <property type="entry name" value="Wzc-like_C"/>
</dbReference>
<keyword evidence="5" id="KW-1003">Cell membrane</keyword>
<evidence type="ECO:0000256" key="9">
    <source>
        <dbReference type="ARBA" id="ARBA00022741"/>
    </source>
</evidence>
<keyword evidence="10" id="KW-0418">Kinase</keyword>
<dbReference type="CDD" id="cd05387">
    <property type="entry name" value="BY-kinase"/>
    <property type="match status" value="1"/>
</dbReference>
<feature type="transmembrane region" description="Helical" evidence="16">
    <location>
        <begin position="25"/>
        <end position="43"/>
    </location>
</feature>
<reference evidence="19 20" key="1">
    <citation type="submission" date="2020-09" db="EMBL/GenBank/DDBJ databases">
        <authorList>
            <person name="Kim M.K."/>
        </authorList>
    </citation>
    <scope>NUCLEOTIDE SEQUENCE [LARGE SCALE GENOMIC DNA]</scope>
    <source>
        <strain evidence="19 20">BT189</strain>
    </source>
</reference>
<dbReference type="NCBIfam" id="TIGR01007">
    <property type="entry name" value="eps_fam"/>
    <property type="match status" value="1"/>
</dbReference>